<comment type="caution">
    <text evidence="2">The sequence shown here is derived from an EMBL/GenBank/DDBJ whole genome shotgun (WGS) entry which is preliminary data.</text>
</comment>
<protein>
    <recommendedName>
        <fullName evidence="1">Tc1-like transposase DDE domain-containing protein</fullName>
    </recommendedName>
</protein>
<accession>A0ABX1BZW7</accession>
<proteinExistence type="predicted"/>
<organism evidence="2 3">
    <name type="scientific">Streptomyces zingiberis</name>
    <dbReference type="NCBI Taxonomy" id="2053010"/>
    <lineage>
        <taxon>Bacteria</taxon>
        <taxon>Bacillati</taxon>
        <taxon>Actinomycetota</taxon>
        <taxon>Actinomycetes</taxon>
        <taxon>Kitasatosporales</taxon>
        <taxon>Streptomycetaceae</taxon>
        <taxon>Streptomyces</taxon>
    </lineage>
</organism>
<keyword evidence="3" id="KW-1185">Reference proteome</keyword>
<dbReference type="InterPro" id="IPR038717">
    <property type="entry name" value="Tc1-like_DDE_dom"/>
</dbReference>
<reference evidence="2 3" key="1">
    <citation type="submission" date="2020-03" db="EMBL/GenBank/DDBJ databases">
        <title>WGS of actinomycetes isolated from Thailand.</title>
        <authorList>
            <person name="Thawai C."/>
        </authorList>
    </citation>
    <scope>NUCLEOTIDE SEQUENCE [LARGE SCALE GENOMIC DNA]</scope>
    <source>
        <strain evidence="2 3">PLAI 1-29</strain>
    </source>
</reference>
<dbReference type="EMBL" id="JAATEN010000007">
    <property type="protein sequence ID" value="NJQ01237.1"/>
    <property type="molecule type" value="Genomic_DNA"/>
</dbReference>
<evidence type="ECO:0000313" key="2">
    <source>
        <dbReference type="EMBL" id="NJQ01237.1"/>
    </source>
</evidence>
<evidence type="ECO:0000313" key="3">
    <source>
        <dbReference type="Proteomes" id="UP000695264"/>
    </source>
</evidence>
<dbReference type="Proteomes" id="UP000695264">
    <property type="component" value="Unassembled WGS sequence"/>
</dbReference>
<gene>
    <name evidence="2" type="ORF">HCK00_12015</name>
</gene>
<name>A0ABX1BZW7_9ACTN</name>
<dbReference type="RefSeq" id="WP_168101829.1">
    <property type="nucleotide sequence ID" value="NZ_JAATEN010000007.1"/>
</dbReference>
<dbReference type="Pfam" id="PF13358">
    <property type="entry name" value="DDE_3"/>
    <property type="match status" value="1"/>
</dbReference>
<evidence type="ECO:0000259" key="1">
    <source>
        <dbReference type="Pfam" id="PF13358"/>
    </source>
</evidence>
<feature type="domain" description="Tc1-like transposase DDE" evidence="1">
    <location>
        <begin position="2"/>
        <end position="39"/>
    </location>
</feature>
<sequence>MIDQHSIHHSKAVRAWLAEKSELYLMPGYRPELNHDELLDAASVYGSLLRAWHHR</sequence>